<evidence type="ECO:0000259" key="1">
    <source>
        <dbReference type="SMART" id="SM01008"/>
    </source>
</evidence>
<reference evidence="2" key="1">
    <citation type="submission" date="2019-12" db="EMBL/GenBank/DDBJ databases">
        <authorList>
            <person name="Cremers G."/>
        </authorList>
    </citation>
    <scope>NUCLEOTIDE SEQUENCE</scope>
    <source>
        <strain evidence="2">Mbul1</strain>
    </source>
</reference>
<feature type="domain" description="Aldehyde oxidase/xanthine dehydrogenase a/b hammerhead" evidence="1">
    <location>
        <begin position="238"/>
        <end position="327"/>
    </location>
</feature>
<dbReference type="InterPro" id="IPR008274">
    <property type="entry name" value="AldOxase/xan_DH_MoCoBD1"/>
</dbReference>
<dbReference type="InterPro" id="IPR052516">
    <property type="entry name" value="N-heterocyclic_Hydroxylase"/>
</dbReference>
<proteinExistence type="predicted"/>
<sequence>MIHDAQIMADLATETTAAASEAPSALANVSRRAMLGGLGALVLALSWKDSAKAEDKKDEPKKFGADAMPHGWQDDPKVFVAIAPDGTVTITCHRSEMGQGVRTSVALVVADELEADWAKVKVAQAWGDEARFGNQDTDGSRSLRHFFPHLRHAGAAAKAMLVQAAAKQWGVPASEVKAENSVLTHAKSKRTLGYGDVAAAAAELAVPARETVTLKDPKAFKFIGKGKIGLIDNRDITTGKAIYGLDTRLDGMLYALVARPPVFGGKVASYDDAETMKVPGVVKVFKIDAPEIPSEFQPIGGVAVIAKNTWAAMKGREALKITWDDGPNATYDSVAFRGELEKAARAPGKVVRNQGDVDGAMAKAKQRIEAEYFVPHLVQAPMEPPAATVRIKDGFCEAWACTQAPQATHDRLAKKLNLPADKVRVNVTLLGGGFGRKSKPDYVLEAALCSQAMDGAPVKLTWTREDDLHHGYYHTISVERLEAGLDDKGMPVAWLHRSAAPTIGSIFAAGAKNELPFELGMGLTNTPFDVPNIRLENPAADAHVRIGWFRSVSNIPHAFAIQSFVAELAHAAGKDPKEYLLALIGPDRVIDPTSIGDVWNYGEDPARYPIETARLRGVIEAAAKGIGWGRKLPKGRGLGIAGHYSFVTHTAVAAEVEVGAKGEVSVKRIDIAVDCGPHVNPERIRSQMEGAVVMGMGLALSAEITFKDGRAQQNNFDGYEITRLDAAPKELHVHLIQNNDYSRPLGGVGEPGVPPVAPAIANAVFAATGRRIRQLPIRDQLSS</sequence>
<accession>A0A679IM40</accession>
<gene>
    <name evidence="2" type="ORF">MBUL_00970</name>
</gene>
<dbReference type="InterPro" id="IPR046867">
    <property type="entry name" value="AldOxase/xan_DH_MoCoBD2"/>
</dbReference>
<dbReference type="Pfam" id="PF20256">
    <property type="entry name" value="MoCoBD_2"/>
    <property type="match status" value="2"/>
</dbReference>
<name>A0A679IM40_9HYPH</name>
<dbReference type="InterPro" id="IPR000674">
    <property type="entry name" value="Ald_Oxase/Xan_DH_a/b"/>
</dbReference>
<dbReference type="AlphaFoldDB" id="A0A679IM40"/>
<protein>
    <submittedName>
        <fullName evidence="2">Membrane-bound aldehyde dehydrogenase [pyrroloquinoline-quinone]</fullName>
        <ecNumber evidence="2">1.2.5.2</ecNumber>
    </submittedName>
</protein>
<dbReference type="SUPFAM" id="SSF56003">
    <property type="entry name" value="Molybdenum cofactor-binding domain"/>
    <property type="match status" value="2"/>
</dbReference>
<dbReference type="Gene3D" id="3.90.1170.50">
    <property type="entry name" value="Aldehyde oxidase/xanthine dehydrogenase, a/b hammerhead"/>
    <property type="match status" value="1"/>
</dbReference>
<organism evidence="2">
    <name type="scientific">Methylobacterium bullatum</name>
    <dbReference type="NCBI Taxonomy" id="570505"/>
    <lineage>
        <taxon>Bacteria</taxon>
        <taxon>Pseudomonadati</taxon>
        <taxon>Pseudomonadota</taxon>
        <taxon>Alphaproteobacteria</taxon>
        <taxon>Hyphomicrobiales</taxon>
        <taxon>Methylobacteriaceae</taxon>
        <taxon>Methylobacterium</taxon>
    </lineage>
</organism>
<dbReference type="EC" id="1.2.5.2" evidence="2"/>
<dbReference type="InterPro" id="IPR012368">
    <property type="entry name" value="OxRdtase_Mopterin-bd_su_IorB"/>
</dbReference>
<dbReference type="GO" id="GO:0047113">
    <property type="term" value="F:aldehyde dehydrogenase (quinone) activity"/>
    <property type="evidence" value="ECO:0007669"/>
    <property type="project" value="UniProtKB-EC"/>
</dbReference>
<dbReference type="EMBL" id="LR743504">
    <property type="protein sequence ID" value="CAA2101030.1"/>
    <property type="molecule type" value="Genomic_DNA"/>
</dbReference>
<dbReference type="Pfam" id="PF02738">
    <property type="entry name" value="MoCoBD_1"/>
    <property type="match status" value="1"/>
</dbReference>
<dbReference type="Gene3D" id="3.30.365.10">
    <property type="entry name" value="Aldehyde oxidase/xanthine dehydrogenase, molybdopterin binding domain"/>
    <property type="match status" value="4"/>
</dbReference>
<dbReference type="SMART" id="SM01008">
    <property type="entry name" value="Ald_Xan_dh_C"/>
    <property type="match status" value="1"/>
</dbReference>
<keyword evidence="2" id="KW-0560">Oxidoreductase</keyword>
<dbReference type="PIRSF" id="PIRSF036389">
    <property type="entry name" value="IOR_B"/>
    <property type="match status" value="1"/>
</dbReference>
<evidence type="ECO:0000313" key="2">
    <source>
        <dbReference type="EMBL" id="CAA2101030.1"/>
    </source>
</evidence>
<dbReference type="PANTHER" id="PTHR47495:SF3">
    <property type="entry name" value="BLR6219 PROTEIN"/>
    <property type="match status" value="1"/>
</dbReference>
<dbReference type="InterPro" id="IPR037165">
    <property type="entry name" value="AldOxase/xan_DH_Mopterin-bd_sf"/>
</dbReference>
<dbReference type="PANTHER" id="PTHR47495">
    <property type="entry name" value="ALDEHYDE DEHYDROGENASE"/>
    <property type="match status" value="1"/>
</dbReference>